<dbReference type="RefSeq" id="WP_071900196.1">
    <property type="nucleotide sequence ID" value="NZ_MPIN01000005.1"/>
</dbReference>
<keyword evidence="2 7" id="KW-0479">Metal-binding</keyword>
<protein>
    <recommendedName>
        <fullName evidence="7">Chaperone protein DnaJ</fullName>
    </recommendedName>
</protein>
<comment type="cofactor">
    <cofactor evidence="7">
        <name>Zn(2+)</name>
        <dbReference type="ChEBI" id="CHEBI:29105"/>
    </cofactor>
    <text evidence="7">Binds 2 Zn(2+) ions per monomer.</text>
</comment>
<dbReference type="SUPFAM" id="SSF57938">
    <property type="entry name" value="DnaJ/Hsp40 cysteine-rich domain"/>
    <property type="match status" value="1"/>
</dbReference>
<dbReference type="FunFam" id="2.60.260.20:FF:000005">
    <property type="entry name" value="Chaperone protein dnaJ 1, mitochondrial"/>
    <property type="match status" value="1"/>
</dbReference>
<dbReference type="HAMAP" id="MF_01152">
    <property type="entry name" value="DnaJ"/>
    <property type="match status" value="1"/>
</dbReference>
<dbReference type="CDD" id="cd10747">
    <property type="entry name" value="DnaJ_C"/>
    <property type="match status" value="1"/>
</dbReference>
<comment type="domain">
    <text evidence="7">The J domain is necessary and sufficient to stimulate DnaK ATPase activity. Zinc center 1 plays an important role in the autonomous, DnaK-independent chaperone activity of DnaJ. Zinc center 2 is essential for interaction with DnaK and for DnaJ activity.</text>
</comment>
<feature type="repeat" description="CXXCXGXG motif" evidence="7">
    <location>
        <begin position="234"/>
        <end position="241"/>
    </location>
</feature>
<keyword evidence="13" id="KW-1185">Reference proteome</keyword>
<dbReference type="Gene3D" id="2.60.260.20">
    <property type="entry name" value="Urease metallochaperone UreE, N-terminal domain"/>
    <property type="match status" value="2"/>
</dbReference>
<comment type="subunit">
    <text evidence="7">Homodimer.</text>
</comment>
<evidence type="ECO:0000313" key="13">
    <source>
        <dbReference type="Proteomes" id="UP000182229"/>
    </source>
</evidence>
<dbReference type="InterPro" id="IPR018253">
    <property type="entry name" value="DnaJ_domain_CS"/>
</dbReference>
<evidence type="ECO:0000313" key="12">
    <source>
        <dbReference type="EMBL" id="OJH38764.1"/>
    </source>
</evidence>
<dbReference type="GO" id="GO:0005524">
    <property type="term" value="F:ATP binding"/>
    <property type="evidence" value="ECO:0007669"/>
    <property type="project" value="InterPro"/>
</dbReference>
<comment type="caution">
    <text evidence="12">The sequence shown here is derived from an EMBL/GenBank/DDBJ whole genome shotgun (WGS) entry which is preliminary data.</text>
</comment>
<feature type="binding site" evidence="7">
    <location>
        <position position="224"/>
    </location>
    <ligand>
        <name>Zn(2+)</name>
        <dbReference type="ChEBI" id="CHEBI:29105"/>
        <label>2</label>
    </ligand>
</feature>
<comment type="function">
    <text evidence="7">Participates actively in the response to hyperosmotic and heat shock by preventing the aggregation of stress-denatured proteins and by disaggregating proteins, also in an autonomous, DnaK-independent fashion. Unfolded proteins bind initially to DnaJ; upon interaction with the DnaJ-bound protein, DnaK hydrolyzes its bound ATP, resulting in the formation of a stable complex. GrpE releases ADP from DnaK; ATP binding to DnaK triggers the release of the substrate protein, thus completing the reaction cycle. Several rounds of ATP-dependent interactions between DnaJ, DnaK and GrpE are required for fully efficient folding. Also involved, together with DnaK and GrpE, in the DNA replication of plasmids through activation of initiation proteins.</text>
</comment>
<keyword evidence="7" id="KW-0143">Chaperone</keyword>
<feature type="repeat" description="CXXCXGXG motif" evidence="7">
    <location>
        <begin position="197"/>
        <end position="204"/>
    </location>
</feature>
<dbReference type="Proteomes" id="UP000182229">
    <property type="component" value="Unassembled WGS sequence"/>
</dbReference>
<dbReference type="GO" id="GO:0031072">
    <property type="term" value="F:heat shock protein binding"/>
    <property type="evidence" value="ECO:0007669"/>
    <property type="project" value="InterPro"/>
</dbReference>
<dbReference type="GO" id="GO:0005737">
    <property type="term" value="C:cytoplasm"/>
    <property type="evidence" value="ECO:0007669"/>
    <property type="project" value="UniProtKB-SubCell"/>
</dbReference>
<feature type="zinc finger region" description="CR-type" evidence="8">
    <location>
        <begin position="169"/>
        <end position="246"/>
    </location>
</feature>
<dbReference type="InterPro" id="IPR036410">
    <property type="entry name" value="HSP_DnaJ_Cys-rich_dom_sf"/>
</dbReference>
<evidence type="ECO:0000256" key="3">
    <source>
        <dbReference type="ARBA" id="ARBA00022737"/>
    </source>
</evidence>
<dbReference type="PROSITE" id="PS51188">
    <property type="entry name" value="ZF_CR"/>
    <property type="match status" value="1"/>
</dbReference>
<evidence type="ECO:0000256" key="7">
    <source>
        <dbReference type="HAMAP-Rule" id="MF_01152"/>
    </source>
</evidence>
<feature type="binding site" evidence="7">
    <location>
        <position position="237"/>
    </location>
    <ligand>
        <name>Zn(2+)</name>
        <dbReference type="ChEBI" id="CHEBI:29105"/>
        <label>1</label>
    </ligand>
</feature>
<reference evidence="13" key="1">
    <citation type="submission" date="2016-11" db="EMBL/GenBank/DDBJ databases">
        <authorList>
            <person name="Shukria A."/>
            <person name="Stevens D.C."/>
        </authorList>
    </citation>
    <scope>NUCLEOTIDE SEQUENCE [LARGE SCALE GENOMIC DNA]</scope>
    <source>
        <strain evidence="13">Cbfe23</strain>
    </source>
</reference>
<feature type="domain" description="CR-type" evidence="11">
    <location>
        <begin position="169"/>
        <end position="246"/>
    </location>
</feature>
<organism evidence="12 13">
    <name type="scientific">Cystobacter ferrugineus</name>
    <dbReference type="NCBI Taxonomy" id="83449"/>
    <lineage>
        <taxon>Bacteria</taxon>
        <taxon>Pseudomonadati</taxon>
        <taxon>Myxococcota</taxon>
        <taxon>Myxococcia</taxon>
        <taxon>Myxococcales</taxon>
        <taxon>Cystobacterineae</taxon>
        <taxon>Archangiaceae</taxon>
        <taxon>Cystobacter</taxon>
    </lineage>
</organism>
<comment type="similarity">
    <text evidence="7">Belongs to the DnaJ family.</text>
</comment>
<feature type="region of interest" description="Disordered" evidence="9">
    <location>
        <begin position="328"/>
        <end position="355"/>
    </location>
</feature>
<dbReference type="PROSITE" id="PS00636">
    <property type="entry name" value="DNAJ_1"/>
    <property type="match status" value="1"/>
</dbReference>
<evidence type="ECO:0000259" key="11">
    <source>
        <dbReference type="PROSITE" id="PS51188"/>
    </source>
</evidence>
<feature type="binding site" evidence="7">
    <location>
        <position position="197"/>
    </location>
    <ligand>
        <name>Zn(2+)</name>
        <dbReference type="ChEBI" id="CHEBI:29105"/>
        <label>2</label>
    </ligand>
</feature>
<evidence type="ECO:0000256" key="2">
    <source>
        <dbReference type="ARBA" id="ARBA00022723"/>
    </source>
</evidence>
<reference evidence="12 13" key="2">
    <citation type="submission" date="2016-12" db="EMBL/GenBank/DDBJ databases">
        <title>Draft Genome Sequence of Cystobacter ferrugineus Strain Cbfe23.</title>
        <authorList>
            <person name="Akbar S."/>
            <person name="Dowd S.E."/>
            <person name="Stevens D.C."/>
        </authorList>
    </citation>
    <scope>NUCLEOTIDE SEQUENCE [LARGE SCALE GENOMIC DNA]</scope>
    <source>
        <strain evidence="12 13">Cbfe23</strain>
    </source>
</reference>
<dbReference type="GO" id="GO:0009408">
    <property type="term" value="P:response to heat"/>
    <property type="evidence" value="ECO:0007669"/>
    <property type="project" value="InterPro"/>
</dbReference>
<keyword evidence="4 7" id="KW-0863">Zinc-finger</keyword>
<feature type="binding site" evidence="7">
    <location>
        <position position="200"/>
    </location>
    <ligand>
        <name>Zn(2+)</name>
        <dbReference type="ChEBI" id="CHEBI:29105"/>
        <label>2</label>
    </ligand>
</feature>
<dbReference type="GO" id="GO:0006260">
    <property type="term" value="P:DNA replication"/>
    <property type="evidence" value="ECO:0007669"/>
    <property type="project" value="UniProtKB-KW"/>
</dbReference>
<gene>
    <name evidence="7" type="primary">dnaJ</name>
    <name evidence="12" type="ORF">BON30_21275</name>
</gene>
<sequence>MADDYYQILGVSRTASADDIKKAFRKLARKYHPDVNPGDKSAEEKFKQLNAAFEILSDERKRKLYDEFGEEAARLGFDEKKAQQYRAYKAARASGGGIPFSGGGSGGGGGVDFDLGDILGDIFGRAGGGAGGVDIGEILGRAGGRAAGPTPGEDISATLTLSFAEALTGTERSISLQRPGRCQRCQGAGQVGTPTTCATCGGTGKVRRGGGVLGMTGGGTCPTCRGSGRAAPPCPSCQGSGVLDETARLTVKIPAGVQTGSKVRLSGQGSAGSRGGPPGDLYIETIVSEHPLVRRDGDDLSMDLPVTVSEAMLGAEIRVPTFQGEVTVKVPPGSQSGRKMRLKGRGSPSLKGGPPGDLYLTLQVKVPEHPSDEARRAAESLARAYQTDVRGAIHL</sequence>
<comment type="subcellular location">
    <subcellularLocation>
        <location evidence="7">Cytoplasm</location>
    </subcellularLocation>
</comment>
<dbReference type="GO" id="GO:0051082">
    <property type="term" value="F:unfolded protein binding"/>
    <property type="evidence" value="ECO:0007669"/>
    <property type="project" value="UniProtKB-UniRule"/>
</dbReference>
<evidence type="ECO:0000256" key="6">
    <source>
        <dbReference type="ARBA" id="ARBA00023016"/>
    </source>
</evidence>
<dbReference type="InterPro" id="IPR001623">
    <property type="entry name" value="DnaJ_domain"/>
</dbReference>
<dbReference type="Pfam" id="PF00226">
    <property type="entry name" value="DnaJ"/>
    <property type="match status" value="1"/>
</dbReference>
<dbReference type="CDD" id="cd06257">
    <property type="entry name" value="DnaJ"/>
    <property type="match status" value="1"/>
</dbReference>
<evidence type="ECO:0000259" key="10">
    <source>
        <dbReference type="PROSITE" id="PS50076"/>
    </source>
</evidence>
<name>A0A1L9B938_9BACT</name>
<dbReference type="Gene3D" id="1.10.287.110">
    <property type="entry name" value="DnaJ domain"/>
    <property type="match status" value="1"/>
</dbReference>
<dbReference type="InterPro" id="IPR008971">
    <property type="entry name" value="HSP40/DnaJ_pept-bd"/>
</dbReference>
<evidence type="ECO:0000256" key="5">
    <source>
        <dbReference type="ARBA" id="ARBA00022833"/>
    </source>
</evidence>
<keyword evidence="3 7" id="KW-0677">Repeat</keyword>
<dbReference type="GO" id="GO:0008270">
    <property type="term" value="F:zinc ion binding"/>
    <property type="evidence" value="ECO:0007669"/>
    <property type="project" value="UniProtKB-UniRule"/>
</dbReference>
<accession>A0A1L9B938</accession>
<dbReference type="InterPro" id="IPR002939">
    <property type="entry name" value="DnaJ_C"/>
</dbReference>
<keyword evidence="7" id="KW-0963">Cytoplasm</keyword>
<feature type="binding site" evidence="7">
    <location>
        <position position="182"/>
    </location>
    <ligand>
        <name>Zn(2+)</name>
        <dbReference type="ChEBI" id="CHEBI:29105"/>
        <label>1</label>
    </ligand>
</feature>
<dbReference type="PROSITE" id="PS50076">
    <property type="entry name" value="DNAJ_2"/>
    <property type="match status" value="1"/>
</dbReference>
<dbReference type="PRINTS" id="PR00625">
    <property type="entry name" value="JDOMAIN"/>
</dbReference>
<dbReference type="Pfam" id="PF01556">
    <property type="entry name" value="DnaJ_C"/>
    <property type="match status" value="1"/>
</dbReference>
<keyword evidence="6 7" id="KW-0346">Stress response</keyword>
<dbReference type="PANTHER" id="PTHR43096:SF10">
    <property type="entry name" value="CHAPERONE PROTEIN DNAJ A6, CHLOROPLASTIC"/>
    <property type="match status" value="1"/>
</dbReference>
<dbReference type="SUPFAM" id="SSF49493">
    <property type="entry name" value="HSP40/DnaJ peptide-binding domain"/>
    <property type="match status" value="2"/>
</dbReference>
<feature type="repeat" description="CXXCXGXG motif" evidence="7">
    <location>
        <begin position="182"/>
        <end position="189"/>
    </location>
</feature>
<keyword evidence="1 7" id="KW-0235">DNA replication</keyword>
<feature type="domain" description="J" evidence="10">
    <location>
        <begin position="4"/>
        <end position="69"/>
    </location>
</feature>
<dbReference type="STRING" id="83449.BON30_21275"/>
<feature type="binding site" evidence="7">
    <location>
        <position position="185"/>
    </location>
    <ligand>
        <name>Zn(2+)</name>
        <dbReference type="ChEBI" id="CHEBI:29105"/>
        <label>1</label>
    </ligand>
</feature>
<dbReference type="GO" id="GO:0042026">
    <property type="term" value="P:protein refolding"/>
    <property type="evidence" value="ECO:0007669"/>
    <property type="project" value="TreeGrafter"/>
</dbReference>
<dbReference type="EMBL" id="MPIN01000005">
    <property type="protein sequence ID" value="OJH38764.1"/>
    <property type="molecule type" value="Genomic_DNA"/>
</dbReference>
<evidence type="ECO:0000256" key="4">
    <source>
        <dbReference type="ARBA" id="ARBA00022771"/>
    </source>
</evidence>
<dbReference type="SMART" id="SM00271">
    <property type="entry name" value="DnaJ"/>
    <property type="match status" value="1"/>
</dbReference>
<dbReference type="InterPro" id="IPR012724">
    <property type="entry name" value="DnaJ"/>
</dbReference>
<dbReference type="InterPro" id="IPR036869">
    <property type="entry name" value="J_dom_sf"/>
</dbReference>
<dbReference type="AlphaFoldDB" id="A0A1L9B938"/>
<dbReference type="InterPro" id="IPR001305">
    <property type="entry name" value="HSP_DnaJ_Cys-rich_dom"/>
</dbReference>
<keyword evidence="5 7" id="KW-0862">Zinc</keyword>
<dbReference type="Gene3D" id="2.10.230.10">
    <property type="entry name" value="Heat shock protein DnaJ, cysteine-rich domain"/>
    <property type="match status" value="1"/>
</dbReference>
<feature type="binding site" evidence="7">
    <location>
        <position position="221"/>
    </location>
    <ligand>
        <name>Zn(2+)</name>
        <dbReference type="ChEBI" id="CHEBI:29105"/>
        <label>2</label>
    </ligand>
</feature>
<evidence type="ECO:0000256" key="1">
    <source>
        <dbReference type="ARBA" id="ARBA00022705"/>
    </source>
</evidence>
<evidence type="ECO:0000256" key="8">
    <source>
        <dbReference type="PROSITE-ProRule" id="PRU00546"/>
    </source>
</evidence>
<evidence type="ECO:0000256" key="9">
    <source>
        <dbReference type="SAM" id="MobiDB-lite"/>
    </source>
</evidence>
<feature type="repeat" description="CXXCXGXG motif" evidence="7">
    <location>
        <begin position="221"/>
        <end position="228"/>
    </location>
</feature>
<proteinExistence type="inferred from homology"/>
<dbReference type="OrthoDB" id="9779889at2"/>
<feature type="binding site" evidence="7">
    <location>
        <position position="234"/>
    </location>
    <ligand>
        <name>Zn(2+)</name>
        <dbReference type="ChEBI" id="CHEBI:29105"/>
        <label>1</label>
    </ligand>
</feature>
<dbReference type="PANTHER" id="PTHR43096">
    <property type="entry name" value="DNAJ HOMOLOG 1, MITOCHONDRIAL-RELATED"/>
    <property type="match status" value="1"/>
</dbReference>
<dbReference type="SUPFAM" id="SSF46565">
    <property type="entry name" value="Chaperone J-domain"/>
    <property type="match status" value="1"/>
</dbReference>